<accession>A0A699GSC1</accession>
<dbReference type="GO" id="GO:0003964">
    <property type="term" value="F:RNA-directed DNA polymerase activity"/>
    <property type="evidence" value="ECO:0007669"/>
    <property type="project" value="UniProtKB-KW"/>
</dbReference>
<dbReference type="Pfam" id="PF08284">
    <property type="entry name" value="RVP_2"/>
    <property type="match status" value="1"/>
</dbReference>
<proteinExistence type="predicted"/>
<sequence>MSSPNHPTFDIDDAFSSNSPNYNLASPDYFLASPRNTFFESSNNSFGLVLIALSTLSHFHNDPYMKVMHAYGTFIPPATIVPPSSMFNPQEFFIPEELLPPKKQGHDRSFSSTSTIPQAFEIGESSHKISLERHEEQIEEISNHLDELSLNRIEHIENNNSNRNNDFRADKIFVSISLAHMLNIPPIILDATYDIKMSNGNLVGINTVIQGCTLTLLNQPFEIDLMPIKLCSFDIVIGMDWLSKYHAKILYDKKVVNILVNGETLIIQDIPVVREFPKVFPEELPGLPSVRQVEFQIDLILGVAPSAHAPYRLAPSEMQELSNQLQELAD</sequence>
<keyword evidence="1" id="KW-0808">Transferase</keyword>
<keyword evidence="1" id="KW-0695">RNA-directed DNA polymerase</keyword>
<keyword evidence="1" id="KW-0548">Nucleotidyltransferase</keyword>
<comment type="caution">
    <text evidence="1">The sequence shown here is derived from an EMBL/GenBank/DDBJ whole genome shotgun (WGS) entry which is preliminary data.</text>
</comment>
<reference evidence="1" key="1">
    <citation type="journal article" date="2019" name="Sci. Rep.">
        <title>Draft genome of Tanacetum cinerariifolium, the natural source of mosquito coil.</title>
        <authorList>
            <person name="Yamashiro T."/>
            <person name="Shiraishi A."/>
            <person name="Satake H."/>
            <person name="Nakayama K."/>
        </authorList>
    </citation>
    <scope>NUCLEOTIDE SEQUENCE</scope>
</reference>
<dbReference type="InterPro" id="IPR021109">
    <property type="entry name" value="Peptidase_aspartic_dom_sf"/>
</dbReference>
<dbReference type="PANTHER" id="PTHR15503">
    <property type="entry name" value="LDOC1 RELATED"/>
    <property type="match status" value="1"/>
</dbReference>
<name>A0A699GSC1_TANCI</name>
<evidence type="ECO:0000313" key="1">
    <source>
        <dbReference type="EMBL" id="GEV77932.1"/>
    </source>
</evidence>
<protein>
    <submittedName>
        <fullName evidence="1">Reverse transcriptase domain-containing protein</fullName>
    </submittedName>
</protein>
<dbReference type="EMBL" id="BKCJ010034033">
    <property type="protein sequence ID" value="GEV77932.1"/>
    <property type="molecule type" value="Genomic_DNA"/>
</dbReference>
<dbReference type="CDD" id="cd00303">
    <property type="entry name" value="retropepsin_like"/>
    <property type="match status" value="1"/>
</dbReference>
<dbReference type="PANTHER" id="PTHR15503:SF45">
    <property type="entry name" value="RNA-DIRECTED DNA POLYMERASE HOMOLOG"/>
    <property type="match status" value="1"/>
</dbReference>
<organism evidence="1">
    <name type="scientific">Tanacetum cinerariifolium</name>
    <name type="common">Dalmatian daisy</name>
    <name type="synonym">Chrysanthemum cinerariifolium</name>
    <dbReference type="NCBI Taxonomy" id="118510"/>
    <lineage>
        <taxon>Eukaryota</taxon>
        <taxon>Viridiplantae</taxon>
        <taxon>Streptophyta</taxon>
        <taxon>Embryophyta</taxon>
        <taxon>Tracheophyta</taxon>
        <taxon>Spermatophyta</taxon>
        <taxon>Magnoliopsida</taxon>
        <taxon>eudicotyledons</taxon>
        <taxon>Gunneridae</taxon>
        <taxon>Pentapetalae</taxon>
        <taxon>asterids</taxon>
        <taxon>campanulids</taxon>
        <taxon>Asterales</taxon>
        <taxon>Asteraceae</taxon>
        <taxon>Asteroideae</taxon>
        <taxon>Anthemideae</taxon>
        <taxon>Anthemidinae</taxon>
        <taxon>Tanacetum</taxon>
    </lineage>
</organism>
<dbReference type="Gene3D" id="2.40.70.10">
    <property type="entry name" value="Acid Proteases"/>
    <property type="match status" value="1"/>
</dbReference>
<dbReference type="InterPro" id="IPR032567">
    <property type="entry name" value="RTL1-rel"/>
</dbReference>
<gene>
    <name evidence="1" type="ORF">Tci_149909</name>
</gene>
<dbReference type="AlphaFoldDB" id="A0A699GSC1"/>